<dbReference type="InterPro" id="IPR029062">
    <property type="entry name" value="Class_I_gatase-like"/>
</dbReference>
<evidence type="ECO:0000313" key="3">
    <source>
        <dbReference type="Proteomes" id="UP001596018"/>
    </source>
</evidence>
<proteinExistence type="predicted"/>
<dbReference type="Gene3D" id="3.40.50.880">
    <property type="match status" value="1"/>
</dbReference>
<dbReference type="RefSeq" id="WP_377342232.1">
    <property type="nucleotide sequence ID" value="NZ_JALBWS010000007.1"/>
</dbReference>
<feature type="domain" description="DJ-1/PfpI" evidence="1">
    <location>
        <begin position="7"/>
        <end position="170"/>
    </location>
</feature>
<keyword evidence="2" id="KW-0456">Lyase</keyword>
<dbReference type="PANTHER" id="PTHR43130:SF3">
    <property type="entry name" value="HTH-TYPE TRANSCRIPTIONAL REGULATOR RV1931C"/>
    <property type="match status" value="1"/>
</dbReference>
<gene>
    <name evidence="2" type="ORF">ACFPK0_16295</name>
</gene>
<evidence type="ECO:0000259" key="1">
    <source>
        <dbReference type="Pfam" id="PF01965"/>
    </source>
</evidence>
<dbReference type="PANTHER" id="PTHR43130">
    <property type="entry name" value="ARAC-FAMILY TRANSCRIPTIONAL REGULATOR"/>
    <property type="match status" value="1"/>
</dbReference>
<dbReference type="Pfam" id="PF01965">
    <property type="entry name" value="DJ-1_PfpI"/>
    <property type="match status" value="1"/>
</dbReference>
<dbReference type="InterPro" id="IPR052158">
    <property type="entry name" value="INH-QAR"/>
</dbReference>
<dbReference type="SUPFAM" id="SSF52317">
    <property type="entry name" value="Class I glutamine amidotransferase-like"/>
    <property type="match status" value="1"/>
</dbReference>
<organism evidence="2 3">
    <name type="scientific">Rhodanobacter ginsenosidimutans</name>
    <dbReference type="NCBI Taxonomy" id="490571"/>
    <lineage>
        <taxon>Bacteria</taxon>
        <taxon>Pseudomonadati</taxon>
        <taxon>Pseudomonadota</taxon>
        <taxon>Gammaproteobacteria</taxon>
        <taxon>Lysobacterales</taxon>
        <taxon>Rhodanobacteraceae</taxon>
        <taxon>Rhodanobacter</taxon>
    </lineage>
</organism>
<keyword evidence="3" id="KW-1185">Reference proteome</keyword>
<comment type="caution">
    <text evidence="2">The sequence shown here is derived from an EMBL/GenBank/DDBJ whole genome shotgun (WGS) entry which is preliminary data.</text>
</comment>
<accession>A0ABW0JZA4</accession>
<protein>
    <submittedName>
        <fullName evidence="2">DJ-1/PfpI family protein</fullName>
        <ecNumber evidence="2">4.2.1.-</ecNumber>
    </submittedName>
</protein>
<evidence type="ECO:0000313" key="2">
    <source>
        <dbReference type="EMBL" id="MFC5441574.1"/>
    </source>
</evidence>
<name>A0ABW0JZA4_9GAMM</name>
<dbReference type="Proteomes" id="UP001596018">
    <property type="component" value="Unassembled WGS sequence"/>
</dbReference>
<dbReference type="CDD" id="cd03139">
    <property type="entry name" value="GATase1_PfpI_2"/>
    <property type="match status" value="1"/>
</dbReference>
<dbReference type="EC" id="4.2.1.-" evidence="2"/>
<dbReference type="InterPro" id="IPR002818">
    <property type="entry name" value="DJ-1/PfpI"/>
</dbReference>
<sequence length="210" mass="22696">MSMNFGVLIFPQAEELDIVGPWEMLTMWAKHAQGPEHCLMVAQSLEPVICAKGMEITPHASFETCPALNYLLIPGGQGTRTEVNNRQLVDFIAQQAASCQAILSVCTGSFLLHAAGLLTGRMATTHWGSLQRMRALGDVKVVEERFVRDGNIWSSAGVSAGIDLMLAFIASVASEEAAGKVQFAAEYYPSGIKYGGFEEHADAPAYLRTT</sequence>
<reference evidence="3" key="1">
    <citation type="journal article" date="2019" name="Int. J. Syst. Evol. Microbiol.">
        <title>The Global Catalogue of Microorganisms (GCM) 10K type strain sequencing project: providing services to taxonomists for standard genome sequencing and annotation.</title>
        <authorList>
            <consortium name="The Broad Institute Genomics Platform"/>
            <consortium name="The Broad Institute Genome Sequencing Center for Infectious Disease"/>
            <person name="Wu L."/>
            <person name="Ma J."/>
        </authorList>
    </citation>
    <scope>NUCLEOTIDE SEQUENCE [LARGE SCALE GENOMIC DNA]</scope>
    <source>
        <strain evidence="3">KACC 12822</strain>
    </source>
</reference>
<dbReference type="EMBL" id="JBHSMM010000007">
    <property type="protein sequence ID" value="MFC5441574.1"/>
    <property type="molecule type" value="Genomic_DNA"/>
</dbReference>
<dbReference type="GO" id="GO:0016829">
    <property type="term" value="F:lyase activity"/>
    <property type="evidence" value="ECO:0007669"/>
    <property type="project" value="UniProtKB-KW"/>
</dbReference>